<gene>
    <name evidence="2" type="ORF">plasmid201_056</name>
</gene>
<dbReference type="InterPro" id="IPR036390">
    <property type="entry name" value="WH_DNA-bd_sf"/>
</dbReference>
<dbReference type="AlphaFoldDB" id="A0A0D4ZYM1"/>
<dbReference type="PROSITE" id="PS51197">
    <property type="entry name" value="HTH_RRF2_2"/>
    <property type="match status" value="1"/>
</dbReference>
<proteinExistence type="predicted"/>
<sequence>MKLTLFTDYSMRVLLYLAARPDRLCSIAEVARAYGISQNHLMKVVNDLARSGYIDSVRGRSGGIRLGKRPAEINIGSLVRHTEGGFDLVDCDGCIVAPACRLTGILKEALRAFLSVLDRYTLVDLVVSPRDFDQIFGKLEEKS</sequence>
<dbReference type="GO" id="GO:0003700">
    <property type="term" value="F:DNA-binding transcription factor activity"/>
    <property type="evidence" value="ECO:0007669"/>
    <property type="project" value="TreeGrafter"/>
</dbReference>
<reference evidence="2" key="1">
    <citation type="submission" date="2014-06" db="EMBL/GenBank/DDBJ databases">
        <title>Molecular and ecological studies on carbamate pesticide degrading bacteria isolated from agricultural soils.</title>
        <authorList>
            <person name="Kim D.-U."/>
            <person name="Ka J.-O."/>
        </authorList>
    </citation>
    <scope>NUCLEOTIDE SEQUENCE</scope>
    <source>
        <strain evidence="2">NS2</strain>
        <plasmid evidence="2">201</plasmid>
    </source>
</reference>
<dbReference type="Gene3D" id="1.10.10.10">
    <property type="entry name" value="Winged helix-like DNA-binding domain superfamily/Winged helix DNA-binding domain"/>
    <property type="match status" value="1"/>
</dbReference>
<dbReference type="NCBIfam" id="TIGR00738">
    <property type="entry name" value="rrf2_super"/>
    <property type="match status" value="1"/>
</dbReference>
<dbReference type="EMBL" id="KM017070">
    <property type="protein sequence ID" value="AJW29244.1"/>
    <property type="molecule type" value="Genomic_DNA"/>
</dbReference>
<evidence type="ECO:0000256" key="1">
    <source>
        <dbReference type="ARBA" id="ARBA00023125"/>
    </source>
</evidence>
<keyword evidence="1" id="KW-0238">DNA-binding</keyword>
<dbReference type="PROSITE" id="PS01332">
    <property type="entry name" value="HTH_RRF2_1"/>
    <property type="match status" value="1"/>
</dbReference>
<keyword evidence="2" id="KW-0614">Plasmid</keyword>
<evidence type="ECO:0000313" key="2">
    <source>
        <dbReference type="EMBL" id="AJW29244.1"/>
    </source>
</evidence>
<dbReference type="PANTHER" id="PTHR33221:SF4">
    <property type="entry name" value="HTH-TYPE TRANSCRIPTIONAL REPRESSOR NSRR"/>
    <property type="match status" value="1"/>
</dbReference>
<dbReference type="InterPro" id="IPR000944">
    <property type="entry name" value="Tscrpt_reg_Rrf2"/>
</dbReference>
<dbReference type="GO" id="GO:0005829">
    <property type="term" value="C:cytosol"/>
    <property type="evidence" value="ECO:0007669"/>
    <property type="project" value="TreeGrafter"/>
</dbReference>
<dbReference type="PANTHER" id="PTHR33221">
    <property type="entry name" value="WINGED HELIX-TURN-HELIX TRANSCRIPTIONAL REGULATOR, RRF2 FAMILY"/>
    <property type="match status" value="1"/>
</dbReference>
<protein>
    <submittedName>
        <fullName evidence="2">Nitrite-sensitive transcriptional repressor NsrR</fullName>
    </submittedName>
</protein>
<dbReference type="InterPro" id="IPR030489">
    <property type="entry name" value="TR_Rrf2-type_CS"/>
</dbReference>
<organism evidence="2">
    <name type="scientific">Sphingomonas sp. NS2</name>
    <dbReference type="NCBI Taxonomy" id="908605"/>
    <lineage>
        <taxon>Bacteria</taxon>
        <taxon>Pseudomonadati</taxon>
        <taxon>Pseudomonadota</taxon>
        <taxon>Alphaproteobacteria</taxon>
        <taxon>Sphingomonadales</taxon>
        <taxon>Sphingomonadaceae</taxon>
        <taxon>Sphingomonas</taxon>
    </lineage>
</organism>
<dbReference type="Pfam" id="PF02082">
    <property type="entry name" value="Rrf2"/>
    <property type="match status" value="1"/>
</dbReference>
<accession>A0A0D4ZYM1</accession>
<dbReference type="InterPro" id="IPR036388">
    <property type="entry name" value="WH-like_DNA-bd_sf"/>
</dbReference>
<dbReference type="GO" id="GO:0003677">
    <property type="term" value="F:DNA binding"/>
    <property type="evidence" value="ECO:0007669"/>
    <property type="project" value="UniProtKB-KW"/>
</dbReference>
<name>A0A0D4ZYM1_9SPHN</name>
<dbReference type="SUPFAM" id="SSF46785">
    <property type="entry name" value="Winged helix' DNA-binding domain"/>
    <property type="match status" value="1"/>
</dbReference>
<geneLocation type="plasmid" evidence="2">
    <name>201</name>
</geneLocation>